<dbReference type="InterPro" id="IPR036188">
    <property type="entry name" value="FAD/NAD-bd_sf"/>
</dbReference>
<dbReference type="InterPro" id="IPR036770">
    <property type="entry name" value="Ankyrin_rpt-contain_sf"/>
</dbReference>
<comment type="similarity">
    <text evidence="1">Belongs to the GMC oxidoreductase family.</text>
</comment>
<dbReference type="PANTHER" id="PTHR11552:SF210">
    <property type="entry name" value="GLUCOSE-METHANOL-CHOLINE OXIDOREDUCTASE N-TERMINAL DOMAIN-CONTAINING PROTEIN-RELATED"/>
    <property type="match status" value="1"/>
</dbReference>
<keyword evidence="3" id="KW-1133">Transmembrane helix</keyword>
<feature type="repeat" description="ANK" evidence="2">
    <location>
        <begin position="172"/>
        <end position="196"/>
    </location>
</feature>
<evidence type="ECO:0000259" key="4">
    <source>
        <dbReference type="Pfam" id="PF00732"/>
    </source>
</evidence>
<dbReference type="VEuPathDB" id="FungiDB:F4678DRAFT_484747"/>
<feature type="domain" description="Glucose-methanol-choline oxidoreductase C-terminal" evidence="5">
    <location>
        <begin position="1496"/>
        <end position="1634"/>
    </location>
</feature>
<proteinExistence type="inferred from homology"/>
<feature type="repeat" description="ANK" evidence="2">
    <location>
        <begin position="247"/>
        <end position="279"/>
    </location>
</feature>
<dbReference type="Pfam" id="PF00023">
    <property type="entry name" value="Ank"/>
    <property type="match status" value="1"/>
</dbReference>
<dbReference type="PROSITE" id="PS50088">
    <property type="entry name" value="ANK_REPEAT"/>
    <property type="match status" value="3"/>
</dbReference>
<dbReference type="GO" id="GO:0016614">
    <property type="term" value="F:oxidoreductase activity, acting on CH-OH group of donors"/>
    <property type="evidence" value="ECO:0007669"/>
    <property type="project" value="InterPro"/>
</dbReference>
<dbReference type="PROSITE" id="PS50297">
    <property type="entry name" value="ANK_REP_REGION"/>
    <property type="match status" value="3"/>
</dbReference>
<dbReference type="SUPFAM" id="SSF48403">
    <property type="entry name" value="Ankyrin repeat"/>
    <property type="match status" value="1"/>
</dbReference>
<dbReference type="InterPro" id="IPR012132">
    <property type="entry name" value="GMC_OxRdtase"/>
</dbReference>
<sequence length="1646" mass="182405">MPPNSPTTREDRIAALCVAIREGDVPGVKSLLSQQANNQGVLTCFKDERGYVTTLLHVAVREECSHVAEIVGELIKHATNQDEFVHARDEDLATALHCASGNDRSKLFQEISQVIKQLLEAAKDKNEYVTIINRKGQTALHQACQSGNDLALEQLLEAVKDKNRYATMTDTMGRTALHYASRAGNGQAVERLLVDGTVDKNDYVTATDNNGCNTLHHIPSKMCPDIIGQLIEMAANKGAYLSAQDVRGYTALHIAAECDNPKAAERLIEKAADESIDDFLVIRDNHNNTALHIAAYYSTGVMKALLECSTDIQSYINLPNGQRRTSLHLAAFRGNGSSALLLLQKGADPALKDMHEQTAWDLAYAPEAEKWDVLVPLILKERIAEQLLKDLKDSKEGWIRTNSTRIFKSAPRWTVGPGILPPIPRPQIELITFEMIEVMGVILHHIRQEFQENQDAVPYLRTREPSCVSQILDFPRHIKTKTPFISLDFISLVMPVLFIGEWSVIEHRQEKQEKLAQQLLHCGSEIRSGSFFETHTPVTLDEYCNPTLSQDVLSFRNRDQVLSRSEESTPERKVIKNELKSGRSTLLNELWDLAAFYMSTLVYHRVPIARQKLERKRHTSSQPPQKIILVSQAWVWKIGRGVITTDPATLGSKLSGDYWSKAYDLDPFVFITLLLSNIVEHFGSPAQGADKQLLRTYENALVTISEEVNQYTKHALVEDIDLDKEKSLSHQIKHLREELSMIKSVISEQEEVWNEWLNVARPNGTSYQPQDPVSVTLREYYIKTIRSGRSEDEIIERQDRQTRAKFSKYRRRITKIEQDAERVEHNISVQLELKQKHATIKEAHSTAILSATVFGFTIITVIFAPLSFVVALFALPIDEFKKGKYGDDDVFSSSYIAKWVVTTELVSIAVTLIAMWAALRFADLHVWGKKGLREAIRRNAEEVRAKGRDRKEAVEDLEDKDPRRIYYALPISQALLRLYTPTSNTSTSNNQPDFVELLVELTIYKTYLATLYIFSLLVIHTALSERDPLNRPPKENYIMDSSADFVIVGGGLSGLVLATRLTEDPNIIVTVLEVGNDYTSDPRIRTPALWLSVLGSKEFDWSYQSTPQNGLNGKIIPLSQGKLLGGSSAINGQAFVGNSKAAVDAWGEFGNKGWDWESLVPYYQKFHTLSSPSAEVASHLRLGYIDENIRAKNGPVQASFPDVANDPIPGAWVDTIAALGHPASGDPLSGHFTGGYINPMTIDPESRTRSDAVTAYLEPAKGRANLQIITGALAERLVFEEATEKPKAVGVQIRKDGNTLVVKAKKEVILSAGVFGSPKLLELSGIGSRDRLERLGIRVIVNNPNVGENLQDHPNAGVSFEVADGVETLDGISRQEPEALGAAMAAYSTSKSGPLAIGGNFAGSLLPVPDSAGVSSNEPNLEEVLDKATDATPGPFSPEHAKFVRSVLTNQNEGPGNLFTYAACSNFVPEDAGADIIQKVSANGNYLTICAAILHPLSRGSVHIESADPDQKPIIDPRYLEHPVDLEVLARYFRYINDIVRTKPLSKYLKPNGRRSNGAPVDMTDLTEVKEYIKKAALSCWHPTSSCAMLPLEKGGVVDPDLKVYGVGNLRIVDSSILPIVTRGNPQTTVYAVAERAADIIRDTMA</sequence>
<dbReference type="SUPFAM" id="SSF54373">
    <property type="entry name" value="FAD-linked reductases, C-terminal domain"/>
    <property type="match status" value="1"/>
</dbReference>
<dbReference type="InterPro" id="IPR002110">
    <property type="entry name" value="Ankyrin_rpt"/>
</dbReference>
<name>A0A9W8NNY6_9PEZI</name>
<dbReference type="PANTHER" id="PTHR11552">
    <property type="entry name" value="GLUCOSE-METHANOL-CHOLINE GMC OXIDOREDUCTASE"/>
    <property type="match status" value="1"/>
</dbReference>
<dbReference type="InterPro" id="IPR000172">
    <property type="entry name" value="GMC_OxRdtase_N"/>
</dbReference>
<dbReference type="VEuPathDB" id="FungiDB:F4678DRAFT_474418"/>
<keyword evidence="2" id="KW-0040">ANK repeat</keyword>
<dbReference type="Gene3D" id="3.50.50.60">
    <property type="entry name" value="FAD/NAD(P)-binding domain"/>
    <property type="match status" value="1"/>
</dbReference>
<dbReference type="InterPro" id="IPR007867">
    <property type="entry name" value="GMC_OxRtase_C"/>
</dbReference>
<dbReference type="Pfam" id="PF12796">
    <property type="entry name" value="Ank_2"/>
    <property type="match status" value="2"/>
</dbReference>
<reference evidence="6" key="1">
    <citation type="submission" date="2022-07" db="EMBL/GenBank/DDBJ databases">
        <title>Genome Sequence of Xylaria arbuscula.</title>
        <authorList>
            <person name="Buettner E."/>
        </authorList>
    </citation>
    <scope>NUCLEOTIDE SEQUENCE</scope>
    <source>
        <strain evidence="6">VT107</strain>
    </source>
</reference>
<evidence type="ECO:0000256" key="1">
    <source>
        <dbReference type="ARBA" id="ARBA00010790"/>
    </source>
</evidence>
<feature type="transmembrane region" description="Helical" evidence="3">
    <location>
        <begin position="846"/>
        <end position="875"/>
    </location>
</feature>
<feature type="domain" description="Glucose-methanol-choline oxidoreductase N-terminal" evidence="4">
    <location>
        <begin position="1044"/>
        <end position="1354"/>
    </location>
</feature>
<dbReference type="SMART" id="SM00248">
    <property type="entry name" value="ANK"/>
    <property type="match status" value="8"/>
</dbReference>
<evidence type="ECO:0000256" key="2">
    <source>
        <dbReference type="PROSITE-ProRule" id="PRU00023"/>
    </source>
</evidence>
<dbReference type="Pfam" id="PF05199">
    <property type="entry name" value="GMC_oxred_C"/>
    <property type="match status" value="1"/>
</dbReference>
<feature type="repeat" description="ANK" evidence="2">
    <location>
        <begin position="322"/>
        <end position="354"/>
    </location>
</feature>
<evidence type="ECO:0008006" key="8">
    <source>
        <dbReference type="Google" id="ProtNLM"/>
    </source>
</evidence>
<accession>A0A9W8NNY6</accession>
<evidence type="ECO:0000313" key="6">
    <source>
        <dbReference type="EMBL" id="KAJ3580146.1"/>
    </source>
</evidence>
<organism evidence="6 7">
    <name type="scientific">Xylaria arbuscula</name>
    <dbReference type="NCBI Taxonomy" id="114810"/>
    <lineage>
        <taxon>Eukaryota</taxon>
        <taxon>Fungi</taxon>
        <taxon>Dikarya</taxon>
        <taxon>Ascomycota</taxon>
        <taxon>Pezizomycotina</taxon>
        <taxon>Sordariomycetes</taxon>
        <taxon>Xylariomycetidae</taxon>
        <taxon>Xylariales</taxon>
        <taxon>Xylariaceae</taxon>
        <taxon>Xylaria</taxon>
    </lineage>
</organism>
<evidence type="ECO:0000259" key="5">
    <source>
        <dbReference type="Pfam" id="PF05199"/>
    </source>
</evidence>
<keyword evidence="3" id="KW-0812">Transmembrane</keyword>
<keyword evidence="3" id="KW-0472">Membrane</keyword>
<evidence type="ECO:0000313" key="7">
    <source>
        <dbReference type="Proteomes" id="UP001148614"/>
    </source>
</evidence>
<dbReference type="GO" id="GO:0050660">
    <property type="term" value="F:flavin adenine dinucleotide binding"/>
    <property type="evidence" value="ECO:0007669"/>
    <property type="project" value="InterPro"/>
</dbReference>
<dbReference type="SUPFAM" id="SSF51905">
    <property type="entry name" value="FAD/NAD(P)-binding domain"/>
    <property type="match status" value="1"/>
</dbReference>
<protein>
    <recommendedName>
        <fullName evidence="8">Glucose-methanol-choline oxidoreductase N-terminal domain-containing protein</fullName>
    </recommendedName>
</protein>
<comment type="caution">
    <text evidence="6">The sequence shown here is derived from an EMBL/GenBank/DDBJ whole genome shotgun (WGS) entry which is preliminary data.</text>
</comment>
<evidence type="ECO:0000256" key="3">
    <source>
        <dbReference type="SAM" id="Phobius"/>
    </source>
</evidence>
<dbReference type="Gene3D" id="1.25.40.20">
    <property type="entry name" value="Ankyrin repeat-containing domain"/>
    <property type="match status" value="3"/>
</dbReference>
<dbReference type="Gene3D" id="3.30.560.10">
    <property type="entry name" value="Glucose Oxidase, domain 3"/>
    <property type="match status" value="1"/>
</dbReference>
<keyword evidence="7" id="KW-1185">Reference proteome</keyword>
<feature type="transmembrane region" description="Helical" evidence="3">
    <location>
        <begin position="895"/>
        <end position="919"/>
    </location>
</feature>
<dbReference type="Proteomes" id="UP001148614">
    <property type="component" value="Unassembled WGS sequence"/>
</dbReference>
<gene>
    <name evidence="6" type="ORF">NPX13_g421</name>
</gene>
<dbReference type="Pfam" id="PF00732">
    <property type="entry name" value="GMC_oxred_N"/>
    <property type="match status" value="1"/>
</dbReference>
<dbReference type="EMBL" id="JANPWZ010000027">
    <property type="protein sequence ID" value="KAJ3580146.1"/>
    <property type="molecule type" value="Genomic_DNA"/>
</dbReference>